<evidence type="ECO:0000313" key="2">
    <source>
        <dbReference type="EMBL" id="PZR37202.1"/>
    </source>
</evidence>
<feature type="compositionally biased region" description="Polar residues" evidence="1">
    <location>
        <begin position="25"/>
        <end position="34"/>
    </location>
</feature>
<proteinExistence type="predicted"/>
<gene>
    <name evidence="2" type="ORF">DI526_01410</name>
</gene>
<organism evidence="2 3">
    <name type="scientific">Caulobacter segnis</name>
    <dbReference type="NCBI Taxonomy" id="88688"/>
    <lineage>
        <taxon>Bacteria</taxon>
        <taxon>Pseudomonadati</taxon>
        <taxon>Pseudomonadota</taxon>
        <taxon>Alphaproteobacteria</taxon>
        <taxon>Caulobacterales</taxon>
        <taxon>Caulobacteraceae</taxon>
        <taxon>Caulobacter</taxon>
    </lineage>
</organism>
<evidence type="ECO:0000313" key="3">
    <source>
        <dbReference type="Proteomes" id="UP000249393"/>
    </source>
</evidence>
<dbReference type="Proteomes" id="UP000249393">
    <property type="component" value="Unassembled WGS sequence"/>
</dbReference>
<dbReference type="EMBL" id="QFQZ01000002">
    <property type="protein sequence ID" value="PZR37202.1"/>
    <property type="molecule type" value="Genomic_DNA"/>
</dbReference>
<evidence type="ECO:0000256" key="1">
    <source>
        <dbReference type="SAM" id="MobiDB-lite"/>
    </source>
</evidence>
<comment type="caution">
    <text evidence="2">The sequence shown here is derived from an EMBL/GenBank/DDBJ whole genome shotgun (WGS) entry which is preliminary data.</text>
</comment>
<accession>A0A2W5VD66</accession>
<dbReference type="AlphaFoldDB" id="A0A2W5VD66"/>
<feature type="compositionally biased region" description="Polar residues" evidence="1">
    <location>
        <begin position="1"/>
        <end position="12"/>
    </location>
</feature>
<sequence length="64" mass="7294">MSDSPANKSDGSPQRVAFDLWEKLSQPTRQSGETQADYVKRQLKVFEQCLKAAYGRPFDTRDLT</sequence>
<dbReference type="RefSeq" id="WP_304273209.1">
    <property type="nucleotide sequence ID" value="NZ_QFQZ01000002.1"/>
</dbReference>
<name>A0A2W5VD66_9CAUL</name>
<protein>
    <submittedName>
        <fullName evidence="2">Uncharacterized protein</fullName>
    </submittedName>
</protein>
<reference evidence="2 3" key="1">
    <citation type="submission" date="2017-08" db="EMBL/GenBank/DDBJ databases">
        <title>Infants hospitalized years apart are colonized by the same room-sourced microbial strains.</title>
        <authorList>
            <person name="Brooks B."/>
            <person name="Olm M.R."/>
            <person name="Firek B.A."/>
            <person name="Baker R."/>
            <person name="Thomas B.C."/>
            <person name="Morowitz M.J."/>
            <person name="Banfield J.F."/>
        </authorList>
    </citation>
    <scope>NUCLEOTIDE SEQUENCE [LARGE SCALE GENOMIC DNA]</scope>
    <source>
        <strain evidence="2">S2_003_000_R2_4</strain>
    </source>
</reference>
<feature type="region of interest" description="Disordered" evidence="1">
    <location>
        <begin position="1"/>
        <end position="35"/>
    </location>
</feature>